<gene>
    <name evidence="1" type="ORF">TrLO_g10310</name>
</gene>
<accession>A0A9W7EI35</accession>
<comment type="caution">
    <text evidence="1">The sequence shown here is derived from an EMBL/GenBank/DDBJ whole genome shotgun (WGS) entry which is preliminary data.</text>
</comment>
<keyword evidence="2" id="KW-1185">Reference proteome</keyword>
<dbReference type="AlphaFoldDB" id="A0A9W7EI35"/>
<sequence>MQTSSISEKSISLTSVMKEITRDSREFGLRGVFRGQGIGIAKAIISLTMFHQGRIMLMDAMKDRNERNGLIPDS</sequence>
<dbReference type="Proteomes" id="UP001165122">
    <property type="component" value="Unassembled WGS sequence"/>
</dbReference>
<protein>
    <submittedName>
        <fullName evidence="1">Uncharacterized protein</fullName>
    </submittedName>
</protein>
<proteinExistence type="predicted"/>
<name>A0A9W7EI35_9STRA</name>
<reference evidence="2" key="1">
    <citation type="journal article" date="2023" name="Commun. Biol.">
        <title>Genome analysis of Parmales, the sister group of diatoms, reveals the evolutionary specialization of diatoms from phago-mixotrophs to photoautotrophs.</title>
        <authorList>
            <person name="Ban H."/>
            <person name="Sato S."/>
            <person name="Yoshikawa S."/>
            <person name="Yamada K."/>
            <person name="Nakamura Y."/>
            <person name="Ichinomiya M."/>
            <person name="Sato N."/>
            <person name="Blanc-Mathieu R."/>
            <person name="Endo H."/>
            <person name="Kuwata A."/>
            <person name="Ogata H."/>
        </authorList>
    </citation>
    <scope>NUCLEOTIDE SEQUENCE [LARGE SCALE GENOMIC DNA]</scope>
    <source>
        <strain evidence="2">NIES 3700</strain>
    </source>
</reference>
<dbReference type="EMBL" id="BRXW01000828">
    <property type="protein sequence ID" value="GMH77638.1"/>
    <property type="molecule type" value="Genomic_DNA"/>
</dbReference>
<evidence type="ECO:0000313" key="1">
    <source>
        <dbReference type="EMBL" id="GMH77638.1"/>
    </source>
</evidence>
<organism evidence="1 2">
    <name type="scientific">Triparma laevis f. longispina</name>
    <dbReference type="NCBI Taxonomy" id="1714387"/>
    <lineage>
        <taxon>Eukaryota</taxon>
        <taxon>Sar</taxon>
        <taxon>Stramenopiles</taxon>
        <taxon>Ochrophyta</taxon>
        <taxon>Bolidophyceae</taxon>
        <taxon>Parmales</taxon>
        <taxon>Triparmaceae</taxon>
        <taxon>Triparma</taxon>
    </lineage>
</organism>
<evidence type="ECO:0000313" key="2">
    <source>
        <dbReference type="Proteomes" id="UP001165122"/>
    </source>
</evidence>